<gene>
    <name evidence="1" type="ORF">WJX73_006702</name>
</gene>
<protein>
    <submittedName>
        <fullName evidence="1">Uncharacterized protein</fullName>
    </submittedName>
</protein>
<reference evidence="1 2" key="1">
    <citation type="journal article" date="2024" name="Nat. Commun.">
        <title>Phylogenomics reveals the evolutionary origins of lichenization in chlorophyte algae.</title>
        <authorList>
            <person name="Puginier C."/>
            <person name="Libourel C."/>
            <person name="Otte J."/>
            <person name="Skaloud P."/>
            <person name="Haon M."/>
            <person name="Grisel S."/>
            <person name="Petersen M."/>
            <person name="Berrin J.G."/>
            <person name="Delaux P.M."/>
            <person name="Dal Grande F."/>
            <person name="Keller J."/>
        </authorList>
    </citation>
    <scope>NUCLEOTIDE SEQUENCE [LARGE SCALE GENOMIC DNA]</scope>
    <source>
        <strain evidence="1 2">SAG 2036</strain>
    </source>
</reference>
<evidence type="ECO:0000313" key="1">
    <source>
        <dbReference type="EMBL" id="KAK9803722.1"/>
    </source>
</evidence>
<name>A0AAW1P425_9CHLO</name>
<proteinExistence type="predicted"/>
<evidence type="ECO:0000313" key="2">
    <source>
        <dbReference type="Proteomes" id="UP001465755"/>
    </source>
</evidence>
<dbReference type="Proteomes" id="UP001465755">
    <property type="component" value="Unassembled WGS sequence"/>
</dbReference>
<comment type="caution">
    <text evidence="1">The sequence shown here is derived from an EMBL/GenBank/DDBJ whole genome shotgun (WGS) entry which is preliminary data.</text>
</comment>
<organism evidence="1 2">
    <name type="scientific">Symbiochloris irregularis</name>
    <dbReference type="NCBI Taxonomy" id="706552"/>
    <lineage>
        <taxon>Eukaryota</taxon>
        <taxon>Viridiplantae</taxon>
        <taxon>Chlorophyta</taxon>
        <taxon>core chlorophytes</taxon>
        <taxon>Trebouxiophyceae</taxon>
        <taxon>Trebouxiales</taxon>
        <taxon>Trebouxiaceae</taxon>
        <taxon>Symbiochloris</taxon>
    </lineage>
</organism>
<sequence>MSSKQLAEAYERLEVCMKSLHENRGAQVTGLDLTAPLDGDNITKMCGWLQYGALLIQKQQRKAEFAFSSRTMKRVPCQAQLWHGALQSDQAAGVLQYAPMPELLLQWP</sequence>
<accession>A0AAW1P425</accession>
<dbReference type="EMBL" id="JALJOQ010000057">
    <property type="protein sequence ID" value="KAK9803722.1"/>
    <property type="molecule type" value="Genomic_DNA"/>
</dbReference>
<dbReference type="AlphaFoldDB" id="A0AAW1P425"/>
<keyword evidence="2" id="KW-1185">Reference proteome</keyword>